<dbReference type="Pfam" id="PF01371">
    <property type="entry name" value="Trp_repressor"/>
    <property type="match status" value="1"/>
</dbReference>
<keyword evidence="12" id="KW-1185">Reference proteome</keyword>
<evidence type="ECO:0000256" key="6">
    <source>
        <dbReference type="ARBA" id="ARBA00023015"/>
    </source>
</evidence>
<dbReference type="GO" id="GO:0005737">
    <property type="term" value="C:cytoplasm"/>
    <property type="evidence" value="ECO:0007669"/>
    <property type="project" value="UniProtKB-SubCell"/>
</dbReference>
<comment type="caution">
    <text evidence="11">The sequence shown here is derived from an EMBL/GenBank/DDBJ whole genome shotgun (WGS) entry which is preliminary data.</text>
</comment>
<dbReference type="Gene3D" id="1.10.1270.10">
    <property type="entry name" value="TrpR-like"/>
    <property type="match status" value="1"/>
</dbReference>
<evidence type="ECO:0000313" key="12">
    <source>
        <dbReference type="Proteomes" id="UP000281332"/>
    </source>
</evidence>
<protein>
    <recommendedName>
        <fullName evidence="3 10">Trp operon repressor</fullName>
    </recommendedName>
</protein>
<dbReference type="GO" id="GO:0003700">
    <property type="term" value="F:DNA-binding transcription factor activity"/>
    <property type="evidence" value="ECO:0007669"/>
    <property type="project" value="UniProtKB-UniRule"/>
</dbReference>
<dbReference type="InterPro" id="IPR010921">
    <property type="entry name" value="Trp_repressor/repl_initiator"/>
</dbReference>
<dbReference type="EMBL" id="RMVG01000001">
    <property type="protein sequence ID" value="RPE04431.1"/>
    <property type="molecule type" value="Genomic_DNA"/>
</dbReference>
<name>A0A3N4PI01_9GAMM</name>
<dbReference type="RefSeq" id="WP_123798061.1">
    <property type="nucleotide sequence ID" value="NZ_RMVG01000001.1"/>
</dbReference>
<dbReference type="NCBIfam" id="TIGR01321">
    <property type="entry name" value="TrpR"/>
    <property type="match status" value="1"/>
</dbReference>
<comment type="similarity">
    <text evidence="2 10">Belongs to the TrpR family.</text>
</comment>
<dbReference type="PANTHER" id="PTHR38025">
    <property type="entry name" value="TRP OPERON REPRESSOR"/>
    <property type="match status" value="1"/>
</dbReference>
<accession>A0A3N4PI01</accession>
<reference evidence="11 12" key="1">
    <citation type="submission" date="2018-11" db="EMBL/GenBank/DDBJ databases">
        <title>Whole genome sequencing of Pantoea sp. RIT388.</title>
        <authorList>
            <person name="Gan H.M."/>
            <person name="Hudson A.O."/>
        </authorList>
    </citation>
    <scope>NUCLEOTIDE SEQUENCE [LARGE SCALE GENOMIC DNA]</scope>
    <source>
        <strain evidence="11 12">RIT388</strain>
    </source>
</reference>
<dbReference type="SUPFAM" id="SSF48295">
    <property type="entry name" value="TrpR-like"/>
    <property type="match status" value="1"/>
</dbReference>
<dbReference type="GO" id="GO:0045892">
    <property type="term" value="P:negative regulation of DNA-templated transcription"/>
    <property type="evidence" value="ECO:0007669"/>
    <property type="project" value="UniProtKB-UniRule"/>
</dbReference>
<evidence type="ECO:0000256" key="1">
    <source>
        <dbReference type="ARBA" id="ARBA00004496"/>
    </source>
</evidence>
<dbReference type="InterPro" id="IPR038116">
    <property type="entry name" value="TrpR-like_sf"/>
</dbReference>
<evidence type="ECO:0000256" key="3">
    <source>
        <dbReference type="ARBA" id="ARBA00020177"/>
    </source>
</evidence>
<dbReference type="GO" id="GO:0043565">
    <property type="term" value="F:sequence-specific DNA binding"/>
    <property type="evidence" value="ECO:0007669"/>
    <property type="project" value="UniProtKB-UniRule"/>
</dbReference>
<feature type="DNA-binding region" evidence="10">
    <location>
        <begin position="67"/>
        <end position="90"/>
    </location>
</feature>
<dbReference type="OrthoDB" id="5704033at2"/>
<keyword evidence="5 10" id="KW-0678">Repressor</keyword>
<evidence type="ECO:0000256" key="7">
    <source>
        <dbReference type="ARBA" id="ARBA00023125"/>
    </source>
</evidence>
<evidence type="ECO:0000256" key="2">
    <source>
        <dbReference type="ARBA" id="ARBA00007027"/>
    </source>
</evidence>
<evidence type="ECO:0000256" key="8">
    <source>
        <dbReference type="ARBA" id="ARBA00023163"/>
    </source>
</evidence>
<dbReference type="InterPro" id="IPR013335">
    <property type="entry name" value="Trp_repress_bac"/>
</dbReference>
<dbReference type="FunFam" id="1.10.1270.10:FF:000001">
    <property type="entry name" value="Trp operon repressor"/>
    <property type="match status" value="1"/>
</dbReference>
<organism evidence="11 12">
    <name type="scientific">Candidatus Pantoea deserta</name>
    <dbReference type="NCBI Taxonomy" id="1869313"/>
    <lineage>
        <taxon>Bacteria</taxon>
        <taxon>Pseudomonadati</taxon>
        <taxon>Pseudomonadota</taxon>
        <taxon>Gammaproteobacteria</taxon>
        <taxon>Enterobacterales</taxon>
        <taxon>Erwiniaceae</taxon>
        <taxon>Pantoea</taxon>
    </lineage>
</organism>
<dbReference type="PANTHER" id="PTHR38025:SF1">
    <property type="entry name" value="TRP OPERON REPRESSOR"/>
    <property type="match status" value="1"/>
</dbReference>
<gene>
    <name evidence="10" type="primary">trpR</name>
    <name evidence="11" type="ORF">BBB56_00880</name>
</gene>
<comment type="subunit">
    <text evidence="10">Homodimer.</text>
</comment>
<evidence type="ECO:0000313" key="11">
    <source>
        <dbReference type="EMBL" id="RPE04431.1"/>
    </source>
</evidence>
<evidence type="ECO:0000256" key="10">
    <source>
        <dbReference type="HAMAP-Rule" id="MF_00475"/>
    </source>
</evidence>
<proteinExistence type="inferred from homology"/>
<dbReference type="AlphaFoldDB" id="A0A3N4PI01"/>
<sequence length="115" mass="12960">MTQPLARPAQQSLSEANWRRFIALMQQAYADDVALPLLQLMLTPDEREALGTRLRIVEELMNGEMSQRELKNELGVGIATITRGSNSLKEAPPELRRWLEAHLGRHDINADKAGE</sequence>
<dbReference type="InterPro" id="IPR000831">
    <property type="entry name" value="Trp_repress"/>
</dbReference>
<keyword evidence="7 10" id="KW-0238">DNA-binding</keyword>
<keyword evidence="6 10" id="KW-0805">Transcription regulation</keyword>
<evidence type="ECO:0000256" key="5">
    <source>
        <dbReference type="ARBA" id="ARBA00022491"/>
    </source>
</evidence>
<comment type="subcellular location">
    <subcellularLocation>
        <location evidence="1 10">Cytoplasm</location>
    </subcellularLocation>
</comment>
<keyword evidence="8 10" id="KW-0804">Transcription</keyword>
<keyword evidence="4 10" id="KW-0963">Cytoplasm</keyword>
<evidence type="ECO:0000256" key="4">
    <source>
        <dbReference type="ARBA" id="ARBA00022490"/>
    </source>
</evidence>
<comment type="function">
    <text evidence="9 10">This protein is an aporepressor. When complexed with L-tryptophan it binds the operator region of the trp operon (5'-ACTAGT-'3') and prevents the initiation of transcription. The complex also regulates trp repressor biosynthesis by binding to its regulatory region.</text>
</comment>
<evidence type="ECO:0000256" key="9">
    <source>
        <dbReference type="ARBA" id="ARBA00025375"/>
    </source>
</evidence>
<dbReference type="Proteomes" id="UP000281332">
    <property type="component" value="Unassembled WGS sequence"/>
</dbReference>
<dbReference type="HAMAP" id="MF_00475">
    <property type="entry name" value="Trp_repressor"/>
    <property type="match status" value="1"/>
</dbReference>